<dbReference type="EMBL" id="DOOG01000035">
    <property type="protein sequence ID" value="HBU97057.1"/>
    <property type="molecule type" value="Genomic_DNA"/>
</dbReference>
<dbReference type="AlphaFoldDB" id="A0A358HPE7"/>
<dbReference type="Proteomes" id="UP000264753">
    <property type="component" value="Unassembled WGS sequence"/>
</dbReference>
<proteinExistence type="predicted"/>
<gene>
    <name evidence="1" type="ORF">DEF21_04010</name>
</gene>
<name>A0A358HPE7_9PROT</name>
<sequence>MIAAKSTDRIAAMCLLAQTKIAQNKQNNDDDTDKINDLVHGIPNLGSNRAIAPHTGKATPSWCRTNQFGLVAKLHRSPYPTQHPHRIDQ</sequence>
<accession>A0A358HPE7</accession>
<organism evidence="1 2">
    <name type="scientific">Thalassospira lucentensis</name>
    <dbReference type="NCBI Taxonomy" id="168935"/>
    <lineage>
        <taxon>Bacteria</taxon>
        <taxon>Pseudomonadati</taxon>
        <taxon>Pseudomonadota</taxon>
        <taxon>Alphaproteobacteria</taxon>
        <taxon>Rhodospirillales</taxon>
        <taxon>Thalassospiraceae</taxon>
        <taxon>Thalassospira</taxon>
    </lineage>
</organism>
<protein>
    <submittedName>
        <fullName evidence="1">Uncharacterized protein</fullName>
    </submittedName>
</protein>
<comment type="caution">
    <text evidence="1">The sequence shown here is derived from an EMBL/GenBank/DDBJ whole genome shotgun (WGS) entry which is preliminary data.</text>
</comment>
<evidence type="ECO:0000313" key="2">
    <source>
        <dbReference type="Proteomes" id="UP000264753"/>
    </source>
</evidence>
<reference evidence="1 2" key="1">
    <citation type="journal article" date="2018" name="Nat. Biotechnol.">
        <title>A standardized bacterial taxonomy based on genome phylogeny substantially revises the tree of life.</title>
        <authorList>
            <person name="Parks D.H."/>
            <person name="Chuvochina M."/>
            <person name="Waite D.W."/>
            <person name="Rinke C."/>
            <person name="Skarshewski A."/>
            <person name="Chaumeil P.A."/>
            <person name="Hugenholtz P."/>
        </authorList>
    </citation>
    <scope>NUCLEOTIDE SEQUENCE [LARGE SCALE GENOMIC DNA]</scope>
    <source>
        <strain evidence="1">UBA8707</strain>
    </source>
</reference>
<evidence type="ECO:0000313" key="1">
    <source>
        <dbReference type="EMBL" id="HBU97057.1"/>
    </source>
</evidence>